<dbReference type="RefSeq" id="WP_145209810.1">
    <property type="nucleotide sequence ID" value="NZ_CP036432.1"/>
</dbReference>
<feature type="compositionally biased region" description="Basic and acidic residues" evidence="6">
    <location>
        <begin position="104"/>
        <end position="117"/>
    </location>
</feature>
<dbReference type="PROSITE" id="PS00107">
    <property type="entry name" value="PROTEIN_KINASE_ATP"/>
    <property type="match status" value="1"/>
</dbReference>
<dbReference type="PANTHER" id="PTHR43289:SF6">
    <property type="entry name" value="SERINE_THREONINE-PROTEIN KINASE NEKL-3"/>
    <property type="match status" value="1"/>
</dbReference>
<accession>A0ABX5XPD8</accession>
<name>A0ABX5XPD8_9BACT</name>
<dbReference type="GO" id="GO:0004674">
    <property type="term" value="F:protein serine/threonine kinase activity"/>
    <property type="evidence" value="ECO:0007669"/>
    <property type="project" value="UniProtKB-EC"/>
</dbReference>
<evidence type="ECO:0000313" key="8">
    <source>
        <dbReference type="EMBL" id="QDV83240.1"/>
    </source>
</evidence>
<dbReference type="SMART" id="SM00220">
    <property type="entry name" value="S_TKc"/>
    <property type="match status" value="1"/>
</dbReference>
<dbReference type="EC" id="2.7.11.1" evidence="8"/>
<dbReference type="InterPro" id="IPR000719">
    <property type="entry name" value="Prot_kinase_dom"/>
</dbReference>
<dbReference type="Gene3D" id="1.25.40.10">
    <property type="entry name" value="Tetratricopeptide repeat domain"/>
    <property type="match status" value="1"/>
</dbReference>
<organism evidence="8 9">
    <name type="scientific">Stieleria magnilauensis</name>
    <dbReference type="NCBI Taxonomy" id="2527963"/>
    <lineage>
        <taxon>Bacteria</taxon>
        <taxon>Pseudomonadati</taxon>
        <taxon>Planctomycetota</taxon>
        <taxon>Planctomycetia</taxon>
        <taxon>Pirellulales</taxon>
        <taxon>Pirellulaceae</taxon>
        <taxon>Stieleria</taxon>
    </lineage>
</organism>
<keyword evidence="9" id="KW-1185">Reference proteome</keyword>
<dbReference type="Gene3D" id="3.30.200.20">
    <property type="entry name" value="Phosphorylase Kinase, domain 1"/>
    <property type="match status" value="1"/>
</dbReference>
<sequence length="995" mass="110602">METINGRFLPDDSEGPQHSPVTPPRSDPSADPPHHADPDRSDHQTPFADESAEADSLATVWGAGASSEPERPTGEPSGRSGAAPRQRETGLSEAECTLGSASGGHRETAESGEDDQRRDCDRYVELGELGRGGWGVVQRALDRQLQREVAVKRISNPGKIQPSEREQFLHEARITSGLQHPGVVPVHELVADESGDTYYVMKLLEGDTLRHHIRTAHAKQSERKWLRHELLEAITPLLLRFIDVCNAVAYAHRRGIIHRDLKPTNVMAGAFGETIVVDWGLARYIDDEDDGGETTVQGPVKQNDQSGSYRSSSPMESEGSVIGTPTYMAPEQARGELASMGSHSDIYSLGVILYEIIAGTHPHKGLDLKSVLRRAREGEFTPLREMQPCVPKPLEEIVHTAMDPTAERRYCDVESLADDVQRFMTGLRVSVHDETLVERCSRWCGRHRALASTIGLAIVGLMIVSVISALVIRSAHQAERQARIEAREAHHESLERLVDARDTADTWLVDLSGSLQFHPAMTPLRNELIGQALKQYQRLIEQPIDPIADRFSNELDADAFKTNTLVWLERVKCHLRLGDLHRMRGQAEQSYEHFAKAESILAGLGHAVDTITPVSMHRSGAASPLGDSWFLHAPSLHELVCLEKINTTIGRALATESSPTLADAIGAREQLQHWLPFEPPPVSDAAPSTFVARAISALVRLELVIERTQASTSPSARRVFSADRYQNAVGWARWLADHRGDPCDMKLYETIATEHAQRLCRRGDFTASHQAWTQLIDHLSERLQSAGERSDWMQSLAHAKLRRAEVAVQLGRKDEAAEDYASSIEDLERTWLLADADEFFRVNLATAENNLGRLWVNGNDQQRQQAKQLFARSIATYQQLLSESATPDILRRLAQTHTAMAEAIDASSDGSEGTSAGKQLEHLQHANLAYEILRDQELLVDTDRLNWATTLVDRRQIDPEAVDPKTIRTLLEEIDLEALSGPQRGKYRSLLARLR</sequence>
<keyword evidence="3 8" id="KW-0418">Kinase</keyword>
<gene>
    <name evidence="8" type="primary">pknD_2</name>
    <name evidence="8" type="ORF">TBK1r_21760</name>
</gene>
<proteinExistence type="predicted"/>
<evidence type="ECO:0000256" key="1">
    <source>
        <dbReference type="ARBA" id="ARBA00022679"/>
    </source>
</evidence>
<feature type="region of interest" description="Disordered" evidence="6">
    <location>
        <begin position="1"/>
        <end position="117"/>
    </location>
</feature>
<dbReference type="InterPro" id="IPR017441">
    <property type="entry name" value="Protein_kinase_ATP_BS"/>
</dbReference>
<dbReference type="SUPFAM" id="SSF56112">
    <property type="entry name" value="Protein kinase-like (PK-like)"/>
    <property type="match status" value="1"/>
</dbReference>
<evidence type="ECO:0000256" key="5">
    <source>
        <dbReference type="PROSITE-ProRule" id="PRU10141"/>
    </source>
</evidence>
<evidence type="ECO:0000259" key="7">
    <source>
        <dbReference type="PROSITE" id="PS50011"/>
    </source>
</evidence>
<keyword evidence="4 5" id="KW-0067">ATP-binding</keyword>
<dbReference type="SUPFAM" id="SSF48452">
    <property type="entry name" value="TPR-like"/>
    <property type="match status" value="1"/>
</dbReference>
<evidence type="ECO:0000256" key="4">
    <source>
        <dbReference type="ARBA" id="ARBA00022840"/>
    </source>
</evidence>
<evidence type="ECO:0000256" key="2">
    <source>
        <dbReference type="ARBA" id="ARBA00022741"/>
    </source>
</evidence>
<dbReference type="CDD" id="cd14014">
    <property type="entry name" value="STKc_PknB_like"/>
    <property type="match status" value="1"/>
</dbReference>
<evidence type="ECO:0000256" key="6">
    <source>
        <dbReference type="SAM" id="MobiDB-lite"/>
    </source>
</evidence>
<dbReference type="InterPro" id="IPR011009">
    <property type="entry name" value="Kinase-like_dom_sf"/>
</dbReference>
<evidence type="ECO:0000313" key="9">
    <source>
        <dbReference type="Proteomes" id="UP000318081"/>
    </source>
</evidence>
<reference evidence="8 9" key="1">
    <citation type="submission" date="2019-02" db="EMBL/GenBank/DDBJ databases">
        <title>Deep-cultivation of Planctomycetes and their phenomic and genomic characterization uncovers novel biology.</title>
        <authorList>
            <person name="Wiegand S."/>
            <person name="Jogler M."/>
            <person name="Boedeker C."/>
            <person name="Pinto D."/>
            <person name="Vollmers J."/>
            <person name="Rivas-Marin E."/>
            <person name="Kohn T."/>
            <person name="Peeters S.H."/>
            <person name="Heuer A."/>
            <person name="Rast P."/>
            <person name="Oberbeckmann S."/>
            <person name="Bunk B."/>
            <person name="Jeske O."/>
            <person name="Meyerdierks A."/>
            <person name="Storesund J.E."/>
            <person name="Kallscheuer N."/>
            <person name="Luecker S."/>
            <person name="Lage O.M."/>
            <person name="Pohl T."/>
            <person name="Merkel B.J."/>
            <person name="Hornburger P."/>
            <person name="Mueller R.-W."/>
            <person name="Bruemmer F."/>
            <person name="Labrenz M."/>
            <person name="Spormann A.M."/>
            <person name="Op den Camp H."/>
            <person name="Overmann J."/>
            <person name="Amann R."/>
            <person name="Jetten M.S.M."/>
            <person name="Mascher T."/>
            <person name="Medema M.H."/>
            <person name="Devos D.P."/>
            <person name="Kaster A.-K."/>
            <person name="Ovreas L."/>
            <person name="Rohde M."/>
            <person name="Galperin M.Y."/>
            <person name="Jogler C."/>
        </authorList>
    </citation>
    <scope>NUCLEOTIDE SEQUENCE [LARGE SCALE GENOMIC DNA]</scope>
    <source>
        <strain evidence="8 9">TBK1r</strain>
    </source>
</reference>
<dbReference type="PROSITE" id="PS50011">
    <property type="entry name" value="PROTEIN_KINASE_DOM"/>
    <property type="match status" value="1"/>
</dbReference>
<feature type="binding site" evidence="5">
    <location>
        <position position="152"/>
    </location>
    <ligand>
        <name>ATP</name>
        <dbReference type="ChEBI" id="CHEBI:30616"/>
    </ligand>
</feature>
<keyword evidence="1 8" id="KW-0808">Transferase</keyword>
<dbReference type="Proteomes" id="UP000318081">
    <property type="component" value="Chromosome"/>
</dbReference>
<dbReference type="Gene3D" id="1.10.510.10">
    <property type="entry name" value="Transferase(Phosphotransferase) domain 1"/>
    <property type="match status" value="1"/>
</dbReference>
<feature type="region of interest" description="Disordered" evidence="6">
    <location>
        <begin position="290"/>
        <end position="322"/>
    </location>
</feature>
<feature type="domain" description="Protein kinase" evidence="7">
    <location>
        <begin position="123"/>
        <end position="424"/>
    </location>
</feature>
<keyword evidence="2 5" id="KW-0547">Nucleotide-binding</keyword>
<dbReference type="EMBL" id="CP036432">
    <property type="protein sequence ID" value="QDV83240.1"/>
    <property type="molecule type" value="Genomic_DNA"/>
</dbReference>
<dbReference type="InterPro" id="IPR011990">
    <property type="entry name" value="TPR-like_helical_dom_sf"/>
</dbReference>
<feature type="compositionally biased region" description="Polar residues" evidence="6">
    <location>
        <begin position="294"/>
        <end position="315"/>
    </location>
</feature>
<protein>
    <submittedName>
        <fullName evidence="8">Serine/threonine-protein kinase PknD</fullName>
        <ecNumber evidence="8">2.7.11.1</ecNumber>
    </submittedName>
</protein>
<dbReference type="PANTHER" id="PTHR43289">
    <property type="entry name" value="MITOGEN-ACTIVATED PROTEIN KINASE KINASE KINASE 20-RELATED"/>
    <property type="match status" value="1"/>
</dbReference>
<evidence type="ECO:0000256" key="3">
    <source>
        <dbReference type="ARBA" id="ARBA00022777"/>
    </source>
</evidence>
<dbReference type="Pfam" id="PF00069">
    <property type="entry name" value="Pkinase"/>
    <property type="match status" value="1"/>
</dbReference>
<feature type="compositionally biased region" description="Basic and acidic residues" evidence="6">
    <location>
        <begin position="32"/>
        <end position="43"/>
    </location>
</feature>